<dbReference type="Pfam" id="PF12281">
    <property type="entry name" value="NTP_transf_8"/>
    <property type="match status" value="1"/>
</dbReference>
<dbReference type="InterPro" id="IPR058575">
    <property type="entry name" value="NTP_transf_8_dom"/>
</dbReference>
<name>A0ABS8JKG6_9GAMM</name>
<accession>A0ABS8JKG6</accession>
<dbReference type="RefSeq" id="WP_230527831.1">
    <property type="nucleotide sequence ID" value="NZ_JAJGAK010000003.1"/>
</dbReference>
<gene>
    <name evidence="2" type="ORF">LK996_13265</name>
</gene>
<evidence type="ECO:0000259" key="1">
    <source>
        <dbReference type="Pfam" id="PF12281"/>
    </source>
</evidence>
<dbReference type="Proteomes" id="UP001165293">
    <property type="component" value="Unassembled WGS sequence"/>
</dbReference>
<organism evidence="2 3">
    <name type="scientific">Noviluteimonas lactosilytica</name>
    <dbReference type="NCBI Taxonomy" id="2888523"/>
    <lineage>
        <taxon>Bacteria</taxon>
        <taxon>Pseudomonadati</taxon>
        <taxon>Pseudomonadota</taxon>
        <taxon>Gammaproteobacteria</taxon>
        <taxon>Lysobacterales</taxon>
        <taxon>Lysobacteraceae</taxon>
        <taxon>Noviluteimonas</taxon>
    </lineage>
</organism>
<keyword evidence="3" id="KW-1185">Reference proteome</keyword>
<feature type="domain" description="Nucleotidyltransferase-like" evidence="1">
    <location>
        <begin position="132"/>
        <end position="338"/>
    </location>
</feature>
<comment type="caution">
    <text evidence="2">The sequence shown here is derived from an EMBL/GenBank/DDBJ whole genome shotgun (WGS) entry which is preliminary data.</text>
</comment>
<evidence type="ECO:0000313" key="2">
    <source>
        <dbReference type="EMBL" id="MCC8364042.1"/>
    </source>
</evidence>
<evidence type="ECO:0000313" key="3">
    <source>
        <dbReference type="Proteomes" id="UP001165293"/>
    </source>
</evidence>
<reference evidence="2" key="1">
    <citation type="submission" date="2021-10" db="EMBL/GenBank/DDBJ databases">
        <authorList>
            <person name="Lyu M."/>
            <person name="Wang X."/>
            <person name="Meng X."/>
            <person name="Xu K."/>
        </authorList>
    </citation>
    <scope>NUCLEOTIDE SEQUENCE</scope>
    <source>
        <strain evidence="2">A6</strain>
    </source>
</reference>
<sequence>MLTLKLYHSFFSGGITRRKQGATMKLSRELPVSAQTAYAELQELAQVAEASRSPAFLTGKIAYKTVKGSRYAYWAFKEFDGRKREYYLGPDGPAIAAIERARAEGAPALDALARQAAAATAQGCAVTPPKHFRIVKRLADYQFFRAGGLMIGTHAFVAMGNLLGVAWGSGTRTLDLEFAHAGPGGNVDVALPADLHANANDALSSLEMGFLPSLGGSKGLASQYYSDKEPDLRVDFLTPARRGQSDVQAKELGIALTPLKFLDYLIERPGQAVVLDRADAALVNLPDPARYGLHKLIVAFERGAKDRKHDKDVLQALALIEWHLERAPHALRDAWEDLANKGSGWTKRAKASLATTPALHRDILDRFEREIVGTQKAKKKTGP</sequence>
<protein>
    <submittedName>
        <fullName evidence="2">Nucleotidyltransferase domain-containing protein</fullName>
    </submittedName>
</protein>
<dbReference type="EMBL" id="JAJGAK010000003">
    <property type="protein sequence ID" value="MCC8364042.1"/>
    <property type="molecule type" value="Genomic_DNA"/>
</dbReference>
<proteinExistence type="predicted"/>